<accession>A0A822ZKP9</accession>
<reference evidence="2 3" key="1">
    <citation type="journal article" date="2020" name="Mol. Biol. Evol.">
        <title>Distinct Expression and Methylation Patterns for Genes with Different Fates following a Single Whole-Genome Duplication in Flowering Plants.</title>
        <authorList>
            <person name="Shi T."/>
            <person name="Rahmani R.S."/>
            <person name="Gugger P.F."/>
            <person name="Wang M."/>
            <person name="Li H."/>
            <person name="Zhang Y."/>
            <person name="Li Z."/>
            <person name="Wang Q."/>
            <person name="Van de Peer Y."/>
            <person name="Marchal K."/>
            <person name="Chen J."/>
        </authorList>
    </citation>
    <scope>NUCLEOTIDE SEQUENCE [LARGE SCALE GENOMIC DNA]</scope>
    <source>
        <tissue evidence="2">Leaf</tissue>
    </source>
</reference>
<evidence type="ECO:0008006" key="4">
    <source>
        <dbReference type="Google" id="ProtNLM"/>
    </source>
</evidence>
<dbReference type="AlphaFoldDB" id="A0A822ZKP9"/>
<evidence type="ECO:0000313" key="2">
    <source>
        <dbReference type="EMBL" id="DAD45313.1"/>
    </source>
</evidence>
<proteinExistence type="predicted"/>
<protein>
    <recommendedName>
        <fullName evidence="4">GDSL esterase/lipase 5-like</fullName>
    </recommendedName>
</protein>
<gene>
    <name evidence="2" type="ORF">HUJ06_003543</name>
</gene>
<dbReference type="Gene3D" id="3.40.50.1110">
    <property type="entry name" value="SGNH hydrolase"/>
    <property type="match status" value="1"/>
</dbReference>
<evidence type="ECO:0000256" key="1">
    <source>
        <dbReference type="ARBA" id="ARBA00022729"/>
    </source>
</evidence>
<keyword evidence="1" id="KW-0732">Signal</keyword>
<sequence>MVCYSNQNFSCFLPLNIYIGQHLHMLNENKGFKDGESACCGTGPFRGVPSCGGRRTAKEYQLCDNPNDYVFWDSFHLTDRAYQQMAEQMWTGTNPVVEGNYNMKSFFEFAP</sequence>
<name>A0A822ZKP9_NELNU</name>
<dbReference type="EMBL" id="DUZY01000007">
    <property type="protein sequence ID" value="DAD45313.1"/>
    <property type="molecule type" value="Genomic_DNA"/>
</dbReference>
<dbReference type="PANTHER" id="PTHR45966">
    <property type="entry name" value="GDSL-LIKE LIPASE/ACYLHYDROLASE"/>
    <property type="match status" value="1"/>
</dbReference>
<comment type="caution">
    <text evidence="2">The sequence shown here is derived from an EMBL/GenBank/DDBJ whole genome shotgun (WGS) entry which is preliminary data.</text>
</comment>
<organism evidence="2 3">
    <name type="scientific">Nelumbo nucifera</name>
    <name type="common">Sacred lotus</name>
    <dbReference type="NCBI Taxonomy" id="4432"/>
    <lineage>
        <taxon>Eukaryota</taxon>
        <taxon>Viridiplantae</taxon>
        <taxon>Streptophyta</taxon>
        <taxon>Embryophyta</taxon>
        <taxon>Tracheophyta</taxon>
        <taxon>Spermatophyta</taxon>
        <taxon>Magnoliopsida</taxon>
        <taxon>Proteales</taxon>
        <taxon>Nelumbonaceae</taxon>
        <taxon>Nelumbo</taxon>
    </lineage>
</organism>
<dbReference type="Proteomes" id="UP000607653">
    <property type="component" value="Unassembled WGS sequence"/>
</dbReference>
<keyword evidence="3" id="KW-1185">Reference proteome</keyword>
<evidence type="ECO:0000313" key="3">
    <source>
        <dbReference type="Proteomes" id="UP000607653"/>
    </source>
</evidence>
<dbReference type="PANTHER" id="PTHR45966:SF4">
    <property type="entry name" value="GDSL ESTERASE_LIPASE 5"/>
    <property type="match status" value="1"/>
</dbReference>
<dbReference type="InterPro" id="IPR044552">
    <property type="entry name" value="GLIP1-5/GLL25"/>
</dbReference>
<dbReference type="InterPro" id="IPR036514">
    <property type="entry name" value="SGNH_hydro_sf"/>
</dbReference>